<organism evidence="2 3">
    <name type="scientific">Viridibacillus soli</name>
    <dbReference type="NCBI Taxonomy" id="2798301"/>
    <lineage>
        <taxon>Bacteria</taxon>
        <taxon>Bacillati</taxon>
        <taxon>Bacillota</taxon>
        <taxon>Bacilli</taxon>
        <taxon>Bacillales</taxon>
        <taxon>Caryophanaceae</taxon>
        <taxon>Viridibacillus</taxon>
    </lineage>
</organism>
<protein>
    <submittedName>
        <fullName evidence="2">DUF5391 family protein</fullName>
    </submittedName>
</protein>
<name>A0ABS1HCJ1_9BACL</name>
<gene>
    <name evidence="2" type="ORF">JFL43_20370</name>
</gene>
<dbReference type="EMBL" id="JAEOAH010000051">
    <property type="protein sequence ID" value="MBK3497143.1"/>
    <property type="molecule type" value="Genomic_DNA"/>
</dbReference>
<evidence type="ECO:0000256" key="1">
    <source>
        <dbReference type="SAM" id="Phobius"/>
    </source>
</evidence>
<dbReference type="Proteomes" id="UP000618943">
    <property type="component" value="Unassembled WGS sequence"/>
</dbReference>
<keyword evidence="1" id="KW-1133">Transmembrane helix</keyword>
<evidence type="ECO:0000313" key="3">
    <source>
        <dbReference type="Proteomes" id="UP000618943"/>
    </source>
</evidence>
<feature type="transmembrane region" description="Helical" evidence="1">
    <location>
        <begin position="42"/>
        <end position="60"/>
    </location>
</feature>
<dbReference type="Pfam" id="PF17369">
    <property type="entry name" value="DUF5391"/>
    <property type="match status" value="1"/>
</dbReference>
<comment type="caution">
    <text evidence="2">The sequence shown here is derived from an EMBL/GenBank/DDBJ whole genome shotgun (WGS) entry which is preliminary data.</text>
</comment>
<feature type="transmembrane region" description="Helical" evidence="1">
    <location>
        <begin position="102"/>
        <end position="122"/>
    </location>
</feature>
<dbReference type="RefSeq" id="WP_200750447.1">
    <property type="nucleotide sequence ID" value="NZ_JAEOAH010000051.1"/>
</dbReference>
<proteinExistence type="predicted"/>
<dbReference type="InterPro" id="IPR020204">
    <property type="entry name" value="Uncharacterised_YxaJ"/>
</dbReference>
<sequence length="127" mass="14051">MKKSLVIITLLSAILFCSMYIFSSILPPLSEWKPNNINSVRLWVDIIIFLALYIIPLILYKSGIHAMKYIMAIFCGTGIFVSLTIVIGLSIMSSIFGSASASPVVIVLCTATSITNIIWYILAFRNV</sequence>
<keyword evidence="1" id="KW-0812">Transmembrane</keyword>
<evidence type="ECO:0000313" key="2">
    <source>
        <dbReference type="EMBL" id="MBK3497143.1"/>
    </source>
</evidence>
<keyword evidence="3" id="KW-1185">Reference proteome</keyword>
<feature type="transmembrane region" description="Helical" evidence="1">
    <location>
        <begin position="72"/>
        <end position="96"/>
    </location>
</feature>
<accession>A0ABS1HCJ1</accession>
<keyword evidence="1" id="KW-0472">Membrane</keyword>
<reference evidence="2 3" key="1">
    <citation type="submission" date="2020-12" db="EMBL/GenBank/DDBJ databases">
        <title>YIM B01967 draft genome.</title>
        <authorList>
            <person name="Yan X."/>
        </authorList>
    </citation>
    <scope>NUCLEOTIDE SEQUENCE [LARGE SCALE GENOMIC DNA]</scope>
    <source>
        <strain evidence="2 3">YIM B01967</strain>
    </source>
</reference>